<sequence>MKIINHFINTLRKASVFNPDIQAAPACILWTDKECQWASVIPFLQTKLPELMVLGDYTPEKRTGPAIWLRCVLARQIEGIDFPADTPPIFYLPNVSRQDLRAVDACPDALKPLAELQYRSVIWSQVNAKDWTVLAYLKSEQGGLGLNVAQDNDSKKSMLLALKRFFEEDSKALADKYLDKDYFNGLLIGGDPVRDLLQWLNDAEAFQAACEMDKWQAFLALCQSRWAFQPEKDGVLVGIQKLLERQGNWREGWDRFCEAPKRYPQIPQKMRQLNPPQTLFWLEDNGFSSWPQWNEESEKALRKDLLAFADLPAHQAREQILALEAQHGDRRSFVWAELGEAPLAQALEWLVVLAKQTQKPLSADTVEYLADCYARGAWQADDAVLRALSYVEKTEDFTAISSAIRAVYLPWLEDSARCLQQLTHKNDYLGGDYLTAPMMEFRDGDCVLFVDGLRFDAGKRLTALLMAKSHEVSEKSVWAALPSVTATGKHAMSPVRSQIAGNENSSDFEPSVAATGQSLKGGYHFKKLLNDAGWLVLEAPDKGNGHGRAWCAFGDIDSEGHQRGWKLAKHLDNLLAEIDQRIDALLSAGWKRVHVVTDHGWLLLPEGLPKVDLPSALTESKWGRCAALKAGVKAVEHRYPWYWNPNQQVALADGISCFKKGEEYAHGGLSLQECLTLQLTIIAGEKSKNSAQLVDIHWKGLRCYVETENNVAGLFVDIRFQAGNPDTSVVNKMKALGADGHTSVVVTNEDLVRQSAFVVLTDKDGILITQRETVIGGE</sequence>
<organism evidence="1 2">
    <name type="scientific">Gallibacterium anatis</name>
    <dbReference type="NCBI Taxonomy" id="750"/>
    <lineage>
        <taxon>Bacteria</taxon>
        <taxon>Pseudomonadati</taxon>
        <taxon>Pseudomonadota</taxon>
        <taxon>Gammaproteobacteria</taxon>
        <taxon>Pasteurellales</taxon>
        <taxon>Pasteurellaceae</taxon>
        <taxon>Gallibacterium</taxon>
    </lineage>
</organism>
<name>A0A1A7PBL4_9PAST</name>
<dbReference type="OrthoDB" id="52741at2"/>
<protein>
    <submittedName>
        <fullName evidence="1">Alkaline phosphatase</fullName>
    </submittedName>
</protein>
<dbReference type="EMBL" id="JTJO01000028">
    <property type="protein sequence ID" value="OBW98569.1"/>
    <property type="molecule type" value="Genomic_DNA"/>
</dbReference>
<accession>A0A1A7PBL4</accession>
<evidence type="ECO:0000313" key="1">
    <source>
        <dbReference type="EMBL" id="OBW98569.1"/>
    </source>
</evidence>
<reference evidence="1 2" key="1">
    <citation type="submission" date="2014-11" db="EMBL/GenBank/DDBJ databases">
        <title>Pan-genome of Gallibacterium spp.</title>
        <authorList>
            <person name="Kudirkiene E."/>
            <person name="Bojesen A.M."/>
        </authorList>
    </citation>
    <scope>NUCLEOTIDE SEQUENCE [LARGE SCALE GENOMIC DNA]</scope>
    <source>
        <strain evidence="1 2">F 279</strain>
    </source>
</reference>
<gene>
    <name evidence="1" type="ORF">QV03_05920</name>
</gene>
<comment type="caution">
    <text evidence="1">The sequence shown here is derived from an EMBL/GenBank/DDBJ whole genome shotgun (WGS) entry which is preliminary data.</text>
</comment>
<dbReference type="PATRIC" id="fig|750.22.peg.1209"/>
<proteinExistence type="predicted"/>
<dbReference type="AlphaFoldDB" id="A0A1A7PBL4"/>
<dbReference type="NCBIfam" id="NF033450">
    <property type="entry name" value="BREX_PglZ_1_B"/>
    <property type="match status" value="1"/>
</dbReference>
<evidence type="ECO:0000313" key="2">
    <source>
        <dbReference type="Proteomes" id="UP000092643"/>
    </source>
</evidence>
<dbReference type="Proteomes" id="UP000092643">
    <property type="component" value="Unassembled WGS sequence"/>
</dbReference>